<evidence type="ECO:0000313" key="16">
    <source>
        <dbReference type="Proteomes" id="UP000759298"/>
    </source>
</evidence>
<evidence type="ECO:0000313" key="15">
    <source>
        <dbReference type="EMBL" id="MBY8337841.1"/>
    </source>
</evidence>
<evidence type="ECO:0000256" key="14">
    <source>
        <dbReference type="SAM" id="Phobius"/>
    </source>
</evidence>
<feature type="transmembrane region" description="Helical" evidence="14">
    <location>
        <begin position="394"/>
        <end position="414"/>
    </location>
</feature>
<feature type="transmembrane region" description="Helical" evidence="14">
    <location>
        <begin position="350"/>
        <end position="373"/>
    </location>
</feature>
<dbReference type="InterPro" id="IPR051085">
    <property type="entry name" value="MB_O-acyltransferase"/>
</dbReference>
<dbReference type="PIRSF" id="PIRSF016636">
    <property type="entry name" value="AlgI_DltB"/>
    <property type="match status" value="1"/>
</dbReference>
<feature type="transmembrane region" description="Helical" evidence="14">
    <location>
        <begin position="492"/>
        <end position="514"/>
    </location>
</feature>
<comment type="caution">
    <text evidence="15">The sequence shown here is derived from an EMBL/GenBank/DDBJ whole genome shotgun (WGS) entry which is preliminary data.</text>
</comment>
<evidence type="ECO:0000256" key="7">
    <source>
        <dbReference type="ARBA" id="ARBA00022692"/>
    </source>
</evidence>
<keyword evidence="7 14" id="KW-0812">Transmembrane</keyword>
<evidence type="ECO:0000256" key="4">
    <source>
        <dbReference type="ARBA" id="ARBA00016084"/>
    </source>
</evidence>
<comment type="similarity">
    <text evidence="3 13">Belongs to the membrane-bound acyltransferase family.</text>
</comment>
<comment type="pathway">
    <text evidence="2">Glycan biosynthesis; alginate biosynthesis.</text>
</comment>
<dbReference type="RefSeq" id="WP_222825342.1">
    <property type="nucleotide sequence ID" value="NZ_JAHWXP010000003.1"/>
</dbReference>
<keyword evidence="9 14" id="KW-1133">Transmembrane helix</keyword>
<feature type="transmembrane region" description="Helical" evidence="14">
    <location>
        <begin position="445"/>
        <end position="462"/>
    </location>
</feature>
<organism evidence="15 16">
    <name type="scientific">Alteriqipengyuania abyssalis</name>
    <dbReference type="NCBI Taxonomy" id="2860200"/>
    <lineage>
        <taxon>Bacteria</taxon>
        <taxon>Pseudomonadati</taxon>
        <taxon>Pseudomonadota</taxon>
        <taxon>Alphaproteobacteria</taxon>
        <taxon>Sphingomonadales</taxon>
        <taxon>Erythrobacteraceae</taxon>
        <taxon>Alteriqipengyuania</taxon>
    </lineage>
</organism>
<keyword evidence="11 13" id="KW-0012">Acyltransferase</keyword>
<keyword evidence="5 13" id="KW-1003">Cell membrane</keyword>
<evidence type="ECO:0000256" key="12">
    <source>
        <dbReference type="ARBA" id="ARBA00031030"/>
    </source>
</evidence>
<feature type="transmembrane region" description="Helical" evidence="14">
    <location>
        <begin position="307"/>
        <end position="325"/>
    </location>
</feature>
<evidence type="ECO:0000256" key="9">
    <source>
        <dbReference type="ARBA" id="ARBA00022989"/>
    </source>
</evidence>
<proteinExistence type="inferred from homology"/>
<dbReference type="Pfam" id="PF03062">
    <property type="entry name" value="MBOAT"/>
    <property type="match status" value="1"/>
</dbReference>
<keyword evidence="10 13" id="KW-0472">Membrane</keyword>
<evidence type="ECO:0000256" key="2">
    <source>
        <dbReference type="ARBA" id="ARBA00005182"/>
    </source>
</evidence>
<gene>
    <name evidence="15" type="ORF">KYN89_12385</name>
</gene>
<name>A0ABS7PFT0_9SPHN</name>
<dbReference type="PIRSF" id="PIRSF500217">
    <property type="entry name" value="AlgI"/>
    <property type="match status" value="1"/>
</dbReference>
<dbReference type="PANTHER" id="PTHR13285">
    <property type="entry name" value="ACYLTRANSFERASE"/>
    <property type="match status" value="1"/>
</dbReference>
<evidence type="ECO:0000256" key="11">
    <source>
        <dbReference type="ARBA" id="ARBA00023315"/>
    </source>
</evidence>
<keyword evidence="8" id="KW-0016">Alginate biosynthesis</keyword>
<feature type="transmembrane region" description="Helical" evidence="14">
    <location>
        <begin position="82"/>
        <end position="100"/>
    </location>
</feature>
<evidence type="ECO:0000256" key="5">
    <source>
        <dbReference type="ARBA" id="ARBA00022475"/>
    </source>
</evidence>
<dbReference type="EMBL" id="JAHWXP010000003">
    <property type="protein sequence ID" value="MBY8337841.1"/>
    <property type="molecule type" value="Genomic_DNA"/>
</dbReference>
<dbReference type="InterPro" id="IPR004299">
    <property type="entry name" value="MBOAT_fam"/>
</dbReference>
<keyword evidence="16" id="KW-1185">Reference proteome</keyword>
<sequence length="524" mass="59367">MLFTDPAYLFLFLPIVAFVCAGVRSRFGVEWALAFLFIASCAFYVGWGVDYLIMMLASILVNWAASQSLIHLGDDRSRMRRAIFWAGIAFNFGALIWFKYSFFFLNYAESSAAFNAGLVAIPVGISFYTFQQAVFLLDAYRRDREVMDYLGTERGARGRARGFVRYAAFIAFFPQLVIGPIVYLKEFAPQVRSADFGRLVRINIEVGLFLIIVGLFKKVLIADNIARYVDPVFDMVAVGGEPNLIDAWTAALGYYAQLYFDFSGYSDMALGSARILGIILPINFASPLKANSIGDFYRRWHITLTRVIALFMYTPLSLFGARFAARHIKWKPLARFPLIWLPLLVNFEVIALWHGATMTFVLFGLLHGLWYVLETEAKKTSAWRTWKSRSSETARNIIGRVAFTVPMVLCFALFRSESVTTWSHLVGAMFGQQALPLDRVGLRDFGELALVFAILGFCWFLPNAYELARDHKPGLFTWTYPANRNLLARIKWAPNIIWGGIMAGALLATLYYVSRLPPFIYLGF</sequence>
<evidence type="ECO:0000256" key="6">
    <source>
        <dbReference type="ARBA" id="ARBA00022679"/>
    </source>
</evidence>
<evidence type="ECO:0000256" key="8">
    <source>
        <dbReference type="ARBA" id="ARBA00022841"/>
    </source>
</evidence>
<feature type="transmembrane region" description="Helical" evidence="14">
    <location>
        <begin position="6"/>
        <end position="23"/>
    </location>
</feature>
<protein>
    <recommendedName>
        <fullName evidence="4">Probable alginate O-acetylase AlgI</fullName>
    </recommendedName>
    <alternativeName>
        <fullName evidence="12">Alginate biosynthesis protein AlgI</fullName>
    </alternativeName>
</protein>
<dbReference type="PANTHER" id="PTHR13285:SF23">
    <property type="entry name" value="TEICHOIC ACID D-ALANYLTRANSFERASE"/>
    <property type="match status" value="1"/>
</dbReference>
<reference evidence="15 16" key="1">
    <citation type="submission" date="2021-07" db="EMBL/GenBank/DDBJ databases">
        <title>Alteriqipengyuania abyssalis NZ-12B nov, sp.nov isolated from deep sea sponge in pacific ocean.</title>
        <authorList>
            <person name="Tareen S."/>
            <person name="Wink J."/>
        </authorList>
    </citation>
    <scope>NUCLEOTIDE SEQUENCE [LARGE SCALE GENOMIC DNA]</scope>
    <source>
        <strain evidence="15 16">NZ-12B</strain>
    </source>
</reference>
<evidence type="ECO:0000256" key="3">
    <source>
        <dbReference type="ARBA" id="ARBA00010323"/>
    </source>
</evidence>
<feature type="transmembrane region" description="Helical" evidence="14">
    <location>
        <begin position="163"/>
        <end position="184"/>
    </location>
</feature>
<dbReference type="Proteomes" id="UP000759298">
    <property type="component" value="Unassembled WGS sequence"/>
</dbReference>
<feature type="transmembrane region" description="Helical" evidence="14">
    <location>
        <begin position="112"/>
        <end position="137"/>
    </location>
</feature>
<keyword evidence="6 13" id="KW-0808">Transferase</keyword>
<feature type="transmembrane region" description="Helical" evidence="14">
    <location>
        <begin position="196"/>
        <end position="216"/>
    </location>
</feature>
<dbReference type="InterPro" id="IPR028362">
    <property type="entry name" value="AlgI"/>
</dbReference>
<accession>A0ABS7PFT0</accession>
<dbReference type="InterPro" id="IPR024194">
    <property type="entry name" value="Ac/AlaTfrase_AlgI/DltB"/>
</dbReference>
<comment type="subcellular location">
    <subcellularLocation>
        <location evidence="1">Cell membrane</location>
        <topology evidence="1">Multi-pass membrane protein</topology>
    </subcellularLocation>
</comment>
<evidence type="ECO:0000256" key="1">
    <source>
        <dbReference type="ARBA" id="ARBA00004651"/>
    </source>
</evidence>
<evidence type="ECO:0000256" key="13">
    <source>
        <dbReference type="PIRNR" id="PIRNR016636"/>
    </source>
</evidence>
<evidence type="ECO:0000256" key="10">
    <source>
        <dbReference type="ARBA" id="ARBA00023136"/>
    </source>
</evidence>
<feature type="transmembrane region" description="Helical" evidence="14">
    <location>
        <begin position="51"/>
        <end position="70"/>
    </location>
</feature>